<evidence type="ECO:0000313" key="2">
    <source>
        <dbReference type="Proteomes" id="UP000054248"/>
    </source>
</evidence>
<sequence>MERTRRKREHDPLTEKVDKGKSKKIKLSIRGLEILEALLERRISIADIKFTEDGSQGGGTFADVVAATLIITSSSSQGGRRIAVKKLRLISGMTEDVAQQYLRLVLIPTIAQLNILVNSSNCAVITDFGSARIVERKTASAPHPAAAAGHTPSKWSESAEFKITDRRARFVGRRPNTSMETIGSSERHLGTRLDWLGGESAITDSYPFEDLDLEVLVPMKVIEGQLPMIYDHDQFSQIHELCSIMQKCCWRPDPRERLSITECRKTIGWVTLRLKITSLSNFSEYLI</sequence>
<proteinExistence type="predicted"/>
<protein>
    <recommendedName>
        <fullName evidence="3">Protein kinase domain-containing protein</fullName>
    </recommendedName>
</protein>
<evidence type="ECO:0008006" key="3">
    <source>
        <dbReference type="Google" id="ProtNLM"/>
    </source>
</evidence>
<dbReference type="SUPFAM" id="SSF56112">
    <property type="entry name" value="Protein kinase-like (PK-like)"/>
    <property type="match status" value="1"/>
</dbReference>
<dbReference type="Gene3D" id="1.10.510.10">
    <property type="entry name" value="Transferase(Phosphotransferase) domain 1"/>
    <property type="match status" value="1"/>
</dbReference>
<reference evidence="1 2" key="1">
    <citation type="submission" date="2014-04" db="EMBL/GenBank/DDBJ databases">
        <authorList>
            <consortium name="DOE Joint Genome Institute"/>
            <person name="Kuo A."/>
            <person name="Girlanda M."/>
            <person name="Perotto S."/>
            <person name="Kohler A."/>
            <person name="Nagy L.G."/>
            <person name="Floudas D."/>
            <person name="Copeland A."/>
            <person name="Barry K.W."/>
            <person name="Cichocki N."/>
            <person name="Veneault-Fourrey C."/>
            <person name="LaButti K."/>
            <person name="Lindquist E.A."/>
            <person name="Lipzen A."/>
            <person name="Lundell T."/>
            <person name="Morin E."/>
            <person name="Murat C."/>
            <person name="Sun H."/>
            <person name="Tunlid A."/>
            <person name="Henrissat B."/>
            <person name="Grigoriev I.V."/>
            <person name="Hibbett D.S."/>
            <person name="Martin F."/>
            <person name="Nordberg H.P."/>
            <person name="Cantor M.N."/>
            <person name="Hua S.X."/>
        </authorList>
    </citation>
    <scope>NUCLEOTIDE SEQUENCE [LARGE SCALE GENOMIC DNA]</scope>
    <source>
        <strain evidence="1 2">MUT 4182</strain>
    </source>
</reference>
<reference evidence="2" key="2">
    <citation type="submission" date="2015-01" db="EMBL/GenBank/DDBJ databases">
        <title>Evolutionary Origins and Diversification of the Mycorrhizal Mutualists.</title>
        <authorList>
            <consortium name="DOE Joint Genome Institute"/>
            <consortium name="Mycorrhizal Genomics Consortium"/>
            <person name="Kohler A."/>
            <person name="Kuo A."/>
            <person name="Nagy L.G."/>
            <person name="Floudas D."/>
            <person name="Copeland A."/>
            <person name="Barry K.W."/>
            <person name="Cichocki N."/>
            <person name="Veneault-Fourrey C."/>
            <person name="LaButti K."/>
            <person name="Lindquist E.A."/>
            <person name="Lipzen A."/>
            <person name="Lundell T."/>
            <person name="Morin E."/>
            <person name="Murat C."/>
            <person name="Riley R."/>
            <person name="Ohm R."/>
            <person name="Sun H."/>
            <person name="Tunlid A."/>
            <person name="Henrissat B."/>
            <person name="Grigoriev I.V."/>
            <person name="Hibbett D.S."/>
            <person name="Martin F."/>
        </authorList>
    </citation>
    <scope>NUCLEOTIDE SEQUENCE [LARGE SCALE GENOMIC DNA]</scope>
    <source>
        <strain evidence="2">MUT 4182</strain>
    </source>
</reference>
<dbReference type="EMBL" id="KN823407">
    <property type="protein sequence ID" value="KIO17266.1"/>
    <property type="molecule type" value="Genomic_DNA"/>
</dbReference>
<evidence type="ECO:0000313" key="1">
    <source>
        <dbReference type="EMBL" id="KIO17266.1"/>
    </source>
</evidence>
<dbReference type="Proteomes" id="UP000054248">
    <property type="component" value="Unassembled WGS sequence"/>
</dbReference>
<dbReference type="InterPro" id="IPR011009">
    <property type="entry name" value="Kinase-like_dom_sf"/>
</dbReference>
<organism evidence="1 2">
    <name type="scientific">Tulasnella calospora MUT 4182</name>
    <dbReference type="NCBI Taxonomy" id="1051891"/>
    <lineage>
        <taxon>Eukaryota</taxon>
        <taxon>Fungi</taxon>
        <taxon>Dikarya</taxon>
        <taxon>Basidiomycota</taxon>
        <taxon>Agaricomycotina</taxon>
        <taxon>Agaricomycetes</taxon>
        <taxon>Cantharellales</taxon>
        <taxon>Tulasnellaceae</taxon>
        <taxon>Tulasnella</taxon>
    </lineage>
</organism>
<dbReference type="AlphaFoldDB" id="A0A0C3Q2X6"/>
<name>A0A0C3Q2X6_9AGAM</name>
<keyword evidence="2" id="KW-1185">Reference proteome</keyword>
<gene>
    <name evidence="1" type="ORF">M407DRAFT_33080</name>
</gene>
<accession>A0A0C3Q2X6</accession>
<dbReference type="HOGENOM" id="CLU_970415_0_0_1"/>